<dbReference type="OrthoDB" id="4966979at2"/>
<evidence type="ECO:0000256" key="1">
    <source>
        <dbReference type="SAM" id="MobiDB-lite"/>
    </source>
</evidence>
<evidence type="ECO:0000313" key="4">
    <source>
        <dbReference type="EMBL" id="SDH73161.1"/>
    </source>
</evidence>
<dbReference type="EMBL" id="LT629695">
    <property type="protein sequence ID" value="SDH73161.1"/>
    <property type="molecule type" value="Genomic_DNA"/>
</dbReference>
<sequence length="397" mass="41042">MTQTTSRADADRAPEPERPTADLPAPLRRLRDFGRPPRVMGIDVARGVAVIGMIGAHVGMTAPFEWERIETWTALVHGRSSLLFALVAGISIALLSGGSRRPDVADLPRLRLSLVGRGAVVFAIGCALELVGTGIAIILTIYGVLFVAIIPFLRMRVRSLWIAAGAFALLGPVSLACVRLLSPDVYGEGIALVFGPYPVTAWMPLLLAGMAIGRTDLLRVRTGVALLLGGAAVTTAGYGIGTLLAGPAEALTAAGANPSPMLERLAALGIPLRPLWALIEVAPHSGATLEIVGSGGLAAAIVGLCLLLARPLRWLLLPLAALGSMPLTAYSAQIVAIAASGGLAAAEAREGAMWPLLTVVLLVATTAWMVLLGTGPLERVTRAASAWMAGAAGVRRS</sequence>
<dbReference type="InterPro" id="IPR012429">
    <property type="entry name" value="HGSNAT_cat"/>
</dbReference>
<evidence type="ECO:0000313" key="5">
    <source>
        <dbReference type="Proteomes" id="UP000198822"/>
    </source>
</evidence>
<keyword evidence="2" id="KW-0812">Transmembrane</keyword>
<keyword evidence="2" id="KW-1133">Transmembrane helix</keyword>
<keyword evidence="5" id="KW-1185">Reference proteome</keyword>
<feature type="transmembrane region" description="Helical" evidence="2">
    <location>
        <begin position="134"/>
        <end position="153"/>
    </location>
</feature>
<dbReference type="STRING" id="399736.SAMN04489720_2183"/>
<feature type="transmembrane region" description="Helical" evidence="2">
    <location>
        <begin position="160"/>
        <end position="182"/>
    </location>
</feature>
<dbReference type="Pfam" id="PF07786">
    <property type="entry name" value="HGSNAT_cat"/>
    <property type="match status" value="1"/>
</dbReference>
<name>A0A1G8ETA6_9MICO</name>
<reference evidence="5" key="1">
    <citation type="submission" date="2016-10" db="EMBL/GenBank/DDBJ databases">
        <authorList>
            <person name="Varghese N."/>
            <person name="Submissions S."/>
        </authorList>
    </citation>
    <scope>NUCLEOTIDE SEQUENCE [LARGE SCALE GENOMIC DNA]</scope>
    <source>
        <strain evidence="5">DSM 22002</strain>
    </source>
</reference>
<feature type="transmembrane region" description="Helical" evidence="2">
    <location>
        <begin position="316"/>
        <end position="340"/>
    </location>
</feature>
<organism evidence="4 5">
    <name type="scientific">Agrococcus jejuensis</name>
    <dbReference type="NCBI Taxonomy" id="399736"/>
    <lineage>
        <taxon>Bacteria</taxon>
        <taxon>Bacillati</taxon>
        <taxon>Actinomycetota</taxon>
        <taxon>Actinomycetes</taxon>
        <taxon>Micrococcales</taxon>
        <taxon>Microbacteriaceae</taxon>
        <taxon>Agrococcus</taxon>
    </lineage>
</organism>
<feature type="transmembrane region" description="Helical" evidence="2">
    <location>
        <begin position="352"/>
        <end position="372"/>
    </location>
</feature>
<dbReference type="Proteomes" id="UP000198822">
    <property type="component" value="Chromosome I"/>
</dbReference>
<gene>
    <name evidence="4" type="ORF">SAMN04489720_2183</name>
</gene>
<keyword evidence="2" id="KW-0472">Membrane</keyword>
<feature type="region of interest" description="Disordered" evidence="1">
    <location>
        <begin position="1"/>
        <end position="27"/>
    </location>
</feature>
<proteinExistence type="predicted"/>
<protein>
    <submittedName>
        <fullName evidence="4">Uncharacterized membrane protein YeiB</fullName>
    </submittedName>
</protein>
<feature type="transmembrane region" description="Helical" evidence="2">
    <location>
        <begin position="194"/>
        <end position="212"/>
    </location>
</feature>
<feature type="transmembrane region" description="Helical" evidence="2">
    <location>
        <begin position="80"/>
        <end position="98"/>
    </location>
</feature>
<feature type="compositionally biased region" description="Basic and acidic residues" evidence="1">
    <location>
        <begin position="8"/>
        <end position="20"/>
    </location>
</feature>
<dbReference type="AlphaFoldDB" id="A0A1G8ETA6"/>
<dbReference type="RefSeq" id="WP_157674805.1">
    <property type="nucleotide sequence ID" value="NZ_LT629695.1"/>
</dbReference>
<feature type="transmembrane region" description="Helical" evidence="2">
    <location>
        <begin position="291"/>
        <end position="309"/>
    </location>
</feature>
<accession>A0A1G8ETA6</accession>
<evidence type="ECO:0000256" key="2">
    <source>
        <dbReference type="SAM" id="Phobius"/>
    </source>
</evidence>
<feature type="domain" description="Heparan-alpha-glucosaminide N-acetyltransferase catalytic" evidence="3">
    <location>
        <begin position="38"/>
        <end position="215"/>
    </location>
</feature>
<feature type="transmembrane region" description="Helical" evidence="2">
    <location>
        <begin position="224"/>
        <end position="245"/>
    </location>
</feature>
<evidence type="ECO:0000259" key="3">
    <source>
        <dbReference type="Pfam" id="PF07786"/>
    </source>
</evidence>